<dbReference type="InterPro" id="IPR001626">
    <property type="entry name" value="ABC_TroCD"/>
</dbReference>
<feature type="transmembrane region" description="Helical" evidence="9">
    <location>
        <begin position="176"/>
        <end position="199"/>
    </location>
</feature>
<protein>
    <submittedName>
        <fullName evidence="11">Manganese/zinc/iron transport system permease protein</fullName>
    </submittedName>
</protein>
<feature type="transmembrane region" description="Helical" evidence="9">
    <location>
        <begin position="139"/>
        <end position="164"/>
    </location>
</feature>
<comment type="similarity">
    <text evidence="2 8">Belongs to the ABC-3 integral membrane protein family.</text>
</comment>
<feature type="transmembrane region" description="Helical" evidence="9">
    <location>
        <begin position="43"/>
        <end position="63"/>
    </location>
</feature>
<sequence length="427" mass="47175">MQDFIEFFSFTDANIRYVTLGSVLLAASSAVVGCFTLLRKRALVGDAVAHSVLPGVCLAFMLSGTKNPFILLIGAFVTGWLSLLVIDYITSRSRVKEDTAIGLVLSVFFGIGILMLTAIQQTGNAAQSGLDKFLFGSAASLIGEDLIAFGVVAVLLLVAVVVFYKELTLLCFDQAYARTIGFPVRGLELLLTTLTVFAVVVGIQAVGVVLMAAMLITPAAAARFWTENLKVMLVLAALIGAFSGIAGAFVSYTAPSMPTGPWIVLIVSMIAILSFALAPGRGWVARIMRQRRNKTRILEENLLKLLYQLGELRQDYGSARSLEELLERRNIPKKEALTGLRKLRRQGYLQKVESRWLLTPEGEKRGRRVVRLHRLWELYLTQYLNLASDHVHEDAETIEHIITPELEQRLIEELNYPDLDPHSARIP</sequence>
<evidence type="ECO:0000256" key="5">
    <source>
        <dbReference type="ARBA" id="ARBA00022692"/>
    </source>
</evidence>
<dbReference type="InterPro" id="IPR036388">
    <property type="entry name" value="WH-like_DNA-bd_sf"/>
</dbReference>
<name>A0A1R3WUP6_9BACT</name>
<dbReference type="InterPro" id="IPR037294">
    <property type="entry name" value="ABC_BtuC-like"/>
</dbReference>
<accession>A0A1R3WUP6</accession>
<dbReference type="GO" id="GO:0003700">
    <property type="term" value="F:DNA-binding transcription factor activity"/>
    <property type="evidence" value="ECO:0007669"/>
    <property type="project" value="InterPro"/>
</dbReference>
<dbReference type="PANTHER" id="PTHR30477">
    <property type="entry name" value="ABC-TRANSPORTER METAL-BINDING PROTEIN"/>
    <property type="match status" value="1"/>
</dbReference>
<dbReference type="OrthoDB" id="9788905at2"/>
<keyword evidence="6 9" id="KW-1133">Transmembrane helix</keyword>
<dbReference type="GO" id="GO:0043190">
    <property type="term" value="C:ATP-binding cassette (ABC) transporter complex"/>
    <property type="evidence" value="ECO:0007669"/>
    <property type="project" value="InterPro"/>
</dbReference>
<dbReference type="Pfam" id="PF00950">
    <property type="entry name" value="ABC-3"/>
    <property type="match status" value="1"/>
</dbReference>
<dbReference type="STRING" id="1317125.SAMN05444128_1023"/>
<dbReference type="RefSeq" id="WP_076666380.1">
    <property type="nucleotide sequence ID" value="NZ_FTPP01000001.1"/>
</dbReference>
<evidence type="ECO:0000256" key="9">
    <source>
        <dbReference type="SAM" id="Phobius"/>
    </source>
</evidence>
<dbReference type="Gene3D" id="1.10.3470.10">
    <property type="entry name" value="ABC transporter involved in vitamin B12 uptake, BtuC"/>
    <property type="match status" value="1"/>
</dbReference>
<gene>
    <name evidence="11" type="ORF">SAMN05444128_1023</name>
</gene>
<dbReference type="EMBL" id="FTPP01000001">
    <property type="protein sequence ID" value="SIT81808.1"/>
    <property type="molecule type" value="Genomic_DNA"/>
</dbReference>
<feature type="transmembrane region" description="Helical" evidence="9">
    <location>
        <begin position="15"/>
        <end position="38"/>
    </location>
</feature>
<feature type="transmembrane region" description="Helical" evidence="9">
    <location>
        <begin position="232"/>
        <end position="250"/>
    </location>
</feature>
<dbReference type="FunFam" id="1.10.3470.10:FF:000003">
    <property type="entry name" value="Iron ABC transporter permease SitD"/>
    <property type="match status" value="1"/>
</dbReference>
<dbReference type="GO" id="GO:0010043">
    <property type="term" value="P:response to zinc ion"/>
    <property type="evidence" value="ECO:0007669"/>
    <property type="project" value="TreeGrafter"/>
</dbReference>
<dbReference type="PANTHER" id="PTHR30477:SF3">
    <property type="entry name" value="METAL TRANSPORT SYSTEM MEMBRANE PROTEIN CT_069-RELATED"/>
    <property type="match status" value="1"/>
</dbReference>
<feature type="transmembrane region" description="Helical" evidence="9">
    <location>
        <begin position="101"/>
        <end position="119"/>
    </location>
</feature>
<evidence type="ECO:0000259" key="10">
    <source>
        <dbReference type="Pfam" id="PF02742"/>
    </source>
</evidence>
<evidence type="ECO:0000256" key="7">
    <source>
        <dbReference type="ARBA" id="ARBA00023136"/>
    </source>
</evidence>
<evidence type="ECO:0000313" key="11">
    <source>
        <dbReference type="EMBL" id="SIT81808.1"/>
    </source>
</evidence>
<dbReference type="Gene3D" id="1.10.10.10">
    <property type="entry name" value="Winged helix-like DNA-binding domain superfamily/Winged helix DNA-binding domain"/>
    <property type="match status" value="1"/>
</dbReference>
<proteinExistence type="inferred from homology"/>
<feature type="domain" description="Iron dependent repressor metal binding and dimerisation" evidence="10">
    <location>
        <begin position="359"/>
        <end position="427"/>
    </location>
</feature>
<reference evidence="12" key="1">
    <citation type="submission" date="2017-01" db="EMBL/GenBank/DDBJ databases">
        <authorList>
            <person name="Varghese N."/>
            <person name="Submissions S."/>
        </authorList>
    </citation>
    <scope>NUCLEOTIDE SEQUENCE [LARGE SCALE GENOMIC DNA]</scope>
    <source>
        <strain evidence="12">LP100</strain>
    </source>
</reference>
<dbReference type="GO" id="GO:0046914">
    <property type="term" value="F:transition metal ion binding"/>
    <property type="evidence" value="ECO:0007669"/>
    <property type="project" value="InterPro"/>
</dbReference>
<evidence type="ECO:0000256" key="4">
    <source>
        <dbReference type="ARBA" id="ARBA00022475"/>
    </source>
</evidence>
<keyword evidence="5 8" id="KW-0812">Transmembrane</keyword>
<comment type="subcellular location">
    <subcellularLocation>
        <location evidence="1 8">Cell membrane</location>
        <topology evidence="1 8">Multi-pass membrane protein</topology>
    </subcellularLocation>
</comment>
<feature type="transmembrane region" description="Helical" evidence="9">
    <location>
        <begin position="205"/>
        <end position="225"/>
    </location>
</feature>
<dbReference type="SUPFAM" id="SSF81345">
    <property type="entry name" value="ABC transporter involved in vitamin B12 uptake, BtuC"/>
    <property type="match status" value="1"/>
</dbReference>
<evidence type="ECO:0000256" key="1">
    <source>
        <dbReference type="ARBA" id="ARBA00004651"/>
    </source>
</evidence>
<dbReference type="Pfam" id="PF02742">
    <property type="entry name" value="Fe_dep_repr_C"/>
    <property type="match status" value="1"/>
</dbReference>
<dbReference type="GO" id="GO:0055085">
    <property type="term" value="P:transmembrane transport"/>
    <property type="evidence" value="ECO:0007669"/>
    <property type="project" value="InterPro"/>
</dbReference>
<keyword evidence="7 9" id="KW-0472">Membrane</keyword>
<evidence type="ECO:0000256" key="8">
    <source>
        <dbReference type="RuleBase" id="RU003943"/>
    </source>
</evidence>
<dbReference type="SUPFAM" id="SSF47979">
    <property type="entry name" value="Iron-dependent repressor protein, dimerization domain"/>
    <property type="match status" value="1"/>
</dbReference>
<dbReference type="CDD" id="cd06550">
    <property type="entry name" value="TM_ABC_iron-siderophores_like"/>
    <property type="match status" value="1"/>
</dbReference>
<evidence type="ECO:0000256" key="6">
    <source>
        <dbReference type="ARBA" id="ARBA00022989"/>
    </source>
</evidence>
<organism evidence="11 12">
    <name type="scientific">Pontibacter indicus</name>
    <dbReference type="NCBI Taxonomy" id="1317125"/>
    <lineage>
        <taxon>Bacteria</taxon>
        <taxon>Pseudomonadati</taxon>
        <taxon>Bacteroidota</taxon>
        <taxon>Cytophagia</taxon>
        <taxon>Cytophagales</taxon>
        <taxon>Hymenobacteraceae</taxon>
        <taxon>Pontibacter</taxon>
    </lineage>
</organism>
<feature type="transmembrane region" description="Helical" evidence="9">
    <location>
        <begin position="262"/>
        <end position="284"/>
    </location>
</feature>
<keyword evidence="12" id="KW-1185">Reference proteome</keyword>
<feature type="transmembrane region" description="Helical" evidence="9">
    <location>
        <begin position="69"/>
        <end position="89"/>
    </location>
</feature>
<dbReference type="SMART" id="SM00529">
    <property type="entry name" value="HTH_DTXR"/>
    <property type="match status" value="1"/>
</dbReference>
<dbReference type="GO" id="GO:0046983">
    <property type="term" value="F:protein dimerization activity"/>
    <property type="evidence" value="ECO:0007669"/>
    <property type="project" value="InterPro"/>
</dbReference>
<evidence type="ECO:0000313" key="12">
    <source>
        <dbReference type="Proteomes" id="UP000187181"/>
    </source>
</evidence>
<dbReference type="InterPro" id="IPR001367">
    <property type="entry name" value="Fe_dep_repressor"/>
</dbReference>
<keyword evidence="3 8" id="KW-0813">Transport</keyword>
<evidence type="ECO:0000256" key="3">
    <source>
        <dbReference type="ARBA" id="ARBA00022448"/>
    </source>
</evidence>
<dbReference type="InterPro" id="IPR036421">
    <property type="entry name" value="Fe_dep_repressor_sf"/>
</dbReference>
<keyword evidence="4" id="KW-1003">Cell membrane</keyword>
<dbReference type="Proteomes" id="UP000187181">
    <property type="component" value="Unassembled WGS sequence"/>
</dbReference>
<dbReference type="InterPro" id="IPR022689">
    <property type="entry name" value="Iron_dep_repressor"/>
</dbReference>
<dbReference type="GO" id="GO:0071281">
    <property type="term" value="P:cellular response to iron ion"/>
    <property type="evidence" value="ECO:0007669"/>
    <property type="project" value="UniProtKB-ARBA"/>
</dbReference>
<dbReference type="AlphaFoldDB" id="A0A1R3WUP6"/>
<evidence type="ECO:0000256" key="2">
    <source>
        <dbReference type="ARBA" id="ARBA00008034"/>
    </source>
</evidence>